<keyword evidence="1" id="KW-0472">Membrane</keyword>
<gene>
    <name evidence="2" type="ORF">F957_01424</name>
</gene>
<dbReference type="AlphaFoldDB" id="A0A829HLP6"/>
<feature type="transmembrane region" description="Helical" evidence="1">
    <location>
        <begin position="125"/>
        <end position="145"/>
    </location>
</feature>
<dbReference type="EMBL" id="ATGG01000011">
    <property type="protein sequence ID" value="EPF88137.1"/>
    <property type="molecule type" value="Genomic_DNA"/>
</dbReference>
<feature type="transmembrane region" description="Helical" evidence="1">
    <location>
        <begin position="20"/>
        <end position="42"/>
    </location>
</feature>
<evidence type="ECO:0000256" key="1">
    <source>
        <dbReference type="SAM" id="Phobius"/>
    </source>
</evidence>
<name>A0A829HLP6_9GAMM</name>
<organism evidence="2 3">
    <name type="scientific">Acinetobacter gyllenbergii CIP 110306 = MTCC 11365</name>
    <dbReference type="NCBI Taxonomy" id="1217657"/>
    <lineage>
        <taxon>Bacteria</taxon>
        <taxon>Pseudomonadati</taxon>
        <taxon>Pseudomonadota</taxon>
        <taxon>Gammaproteobacteria</taxon>
        <taxon>Moraxellales</taxon>
        <taxon>Moraxellaceae</taxon>
        <taxon>Acinetobacter</taxon>
    </lineage>
</organism>
<evidence type="ECO:0000313" key="3">
    <source>
        <dbReference type="Proteomes" id="UP000014523"/>
    </source>
</evidence>
<keyword evidence="1" id="KW-1133">Transmembrane helix</keyword>
<evidence type="ECO:0000313" key="2">
    <source>
        <dbReference type="EMBL" id="EPF88137.1"/>
    </source>
</evidence>
<keyword evidence="1" id="KW-0812">Transmembrane</keyword>
<sequence length="155" mass="18035">MQYVIIQLEEFQLKYNKKIILKSLLLAPIPLLCFMAVLFILMNNEFKLGSIFAVIVGHLLVYLAYCLLTVPFSFLFSLVLNRYQYLNFLTICLGSLVVAAPFFILLGWGYTGQLPKQWWLVYADVFAWFIAIIPAVCYWLILIHLKPHQPDRIDL</sequence>
<keyword evidence="3" id="KW-1185">Reference proteome</keyword>
<comment type="caution">
    <text evidence="2">The sequence shown here is derived from an EMBL/GenBank/DDBJ whole genome shotgun (WGS) entry which is preliminary data.</text>
</comment>
<reference evidence="2 3" key="1">
    <citation type="submission" date="2013-06" db="EMBL/GenBank/DDBJ databases">
        <title>The Genome Sequence of Acinetobacter gyllenbergii CIP 110306.</title>
        <authorList>
            <consortium name="The Broad Institute Genome Sequencing Platform"/>
            <consortium name="The Broad Institute Genome Sequencing Center for Infectious Disease"/>
            <person name="Cerqueira G."/>
            <person name="Feldgarden M."/>
            <person name="Courvalin P."/>
            <person name="Perichon B."/>
            <person name="Grillot-Courvalin C."/>
            <person name="Clermont D."/>
            <person name="Rocha E."/>
            <person name="Yoon E.-J."/>
            <person name="Nemec A."/>
            <person name="Young S.K."/>
            <person name="Zeng Q."/>
            <person name="Gargeya S."/>
            <person name="Fitzgerald M."/>
            <person name="Abouelleil A."/>
            <person name="Alvarado L."/>
            <person name="Berlin A.M."/>
            <person name="Chapman S.B."/>
            <person name="Dewar J."/>
            <person name="Goldberg J."/>
            <person name="Griggs A."/>
            <person name="Gujja S."/>
            <person name="Hansen M."/>
            <person name="Howarth C."/>
            <person name="Imamovic A."/>
            <person name="Larimer J."/>
            <person name="McCowan C."/>
            <person name="Murphy C."/>
            <person name="Pearson M."/>
            <person name="Priest M."/>
            <person name="Roberts A."/>
            <person name="Saif S."/>
            <person name="Shea T."/>
            <person name="Sykes S."/>
            <person name="Wortman J."/>
            <person name="Nusbaum C."/>
            <person name="Birren B."/>
        </authorList>
    </citation>
    <scope>NUCLEOTIDE SEQUENCE [LARGE SCALE GENOMIC DNA]</scope>
    <source>
        <strain evidence="2 3">CIP 110306</strain>
    </source>
</reference>
<accession>A0A829HLP6</accession>
<proteinExistence type="predicted"/>
<feature type="transmembrane region" description="Helical" evidence="1">
    <location>
        <begin position="88"/>
        <end position="110"/>
    </location>
</feature>
<protein>
    <submittedName>
        <fullName evidence="2">Uncharacterized protein</fullName>
    </submittedName>
</protein>
<dbReference type="Proteomes" id="UP000014523">
    <property type="component" value="Unassembled WGS sequence"/>
</dbReference>
<feature type="transmembrane region" description="Helical" evidence="1">
    <location>
        <begin position="48"/>
        <end position="76"/>
    </location>
</feature>